<feature type="compositionally biased region" description="Low complexity" evidence="1">
    <location>
        <begin position="290"/>
        <end position="300"/>
    </location>
</feature>
<evidence type="ECO:0000256" key="1">
    <source>
        <dbReference type="SAM" id="MobiDB-lite"/>
    </source>
</evidence>
<gene>
    <name evidence="2" type="ORF">BDZ90DRAFT_122903</name>
</gene>
<dbReference type="GeneID" id="37025125"/>
<dbReference type="Proteomes" id="UP000245884">
    <property type="component" value="Unassembled WGS sequence"/>
</dbReference>
<keyword evidence="3" id="KW-1185">Reference proteome</keyword>
<feature type="compositionally biased region" description="Low complexity" evidence="1">
    <location>
        <begin position="172"/>
        <end position="186"/>
    </location>
</feature>
<organism evidence="2 3">
    <name type="scientific">Jaminaea rosea</name>
    <dbReference type="NCBI Taxonomy" id="1569628"/>
    <lineage>
        <taxon>Eukaryota</taxon>
        <taxon>Fungi</taxon>
        <taxon>Dikarya</taxon>
        <taxon>Basidiomycota</taxon>
        <taxon>Ustilaginomycotina</taxon>
        <taxon>Exobasidiomycetes</taxon>
        <taxon>Microstromatales</taxon>
        <taxon>Microstromatales incertae sedis</taxon>
        <taxon>Jaminaea</taxon>
    </lineage>
</organism>
<feature type="compositionally biased region" description="Low complexity" evidence="1">
    <location>
        <begin position="339"/>
        <end position="353"/>
    </location>
</feature>
<accession>A0A316UGJ8</accession>
<feature type="region of interest" description="Disordered" evidence="1">
    <location>
        <begin position="88"/>
        <end position="140"/>
    </location>
</feature>
<protein>
    <submittedName>
        <fullName evidence="2">Uncharacterized protein</fullName>
    </submittedName>
</protein>
<feature type="compositionally biased region" description="Gly residues" evidence="1">
    <location>
        <begin position="212"/>
        <end position="221"/>
    </location>
</feature>
<dbReference type="EMBL" id="KZ819681">
    <property type="protein sequence ID" value="PWN24386.1"/>
    <property type="molecule type" value="Genomic_DNA"/>
</dbReference>
<proteinExistence type="predicted"/>
<name>A0A316UGJ8_9BASI</name>
<feature type="compositionally biased region" description="Polar residues" evidence="1">
    <location>
        <begin position="188"/>
        <end position="205"/>
    </location>
</feature>
<feature type="compositionally biased region" description="Low complexity" evidence="1">
    <location>
        <begin position="404"/>
        <end position="429"/>
    </location>
</feature>
<feature type="compositionally biased region" description="Low complexity" evidence="1">
    <location>
        <begin position="441"/>
        <end position="459"/>
    </location>
</feature>
<sequence>MGQPATAGIIVACIFVELPPIRQPLGSTYGTNAGSYGFAGAGAGSLAASPGTPEYGSTWRAGSASKSSFAMERPGSIYGGALSSHFDGKEGSSSYGRHSRAQSLAGLSSPLSPGGGGGGGGSSQDASPHTTSPYGYPGEQGSLAELGVVAMPQRVASPDAVSDAGGPSARPRTMSSSSSTMTLRRSYAGSTDYLNSSARRNSQLFGSSGSSTYGGGGGGAGPSKRDSYLPHLPSNRDAIQIVPPQPLGIGLGGMATAKDQRTLAFSKQSGIGLGEEAFGEGNYSWNEAAAAAAQQEGGQQPQRSLSPGSVSGSIGAHQLHRYLQEGPLGRAAGVERRGSPSASDVGAGSAAGSIMNRPRTTSHAGGASINSSSGFAPPLRQGTPHSNYNSTTANSSPILGAFGSSSAAAYPPQPPSKEQQQQQQQPSTQHHATASRDEVASRSGSGSAGSPSAAASASGSGSGSGSRSGGSQSTNEHHRTHESMSSSTTKTSQHEEWAPSGGGVPPVEKVGAKEGLESNDEPLGINAPSTEAIQHMALNALMLPPVNKAYPDSPRLTSHTPSFVPNTSSLPALPSNSLIVDNTTLFAPHLASAVAGQLLRFPVSPALHLSPPTSLPYVRAYRISNGQLALPLSSPLRSVKRVAWSVVRAR</sequence>
<feature type="compositionally biased region" description="Polar residues" evidence="1">
    <location>
        <begin position="301"/>
        <end position="312"/>
    </location>
</feature>
<feature type="compositionally biased region" description="Gly residues" evidence="1">
    <location>
        <begin position="113"/>
        <end position="122"/>
    </location>
</feature>
<dbReference type="OrthoDB" id="3366429at2759"/>
<feature type="region of interest" description="Disordered" evidence="1">
    <location>
        <begin position="290"/>
        <end position="313"/>
    </location>
</feature>
<feature type="compositionally biased region" description="Polar residues" evidence="1">
    <location>
        <begin position="358"/>
        <end position="374"/>
    </location>
</feature>
<feature type="region of interest" description="Disordered" evidence="1">
    <location>
        <begin position="157"/>
        <end position="232"/>
    </location>
</feature>
<dbReference type="AlphaFoldDB" id="A0A316UGJ8"/>
<feature type="region of interest" description="Disordered" evidence="1">
    <location>
        <begin position="332"/>
        <end position="510"/>
    </location>
</feature>
<dbReference type="RefSeq" id="XP_025358998.1">
    <property type="nucleotide sequence ID" value="XM_025503302.1"/>
</dbReference>
<reference evidence="2 3" key="1">
    <citation type="journal article" date="2018" name="Mol. Biol. Evol.">
        <title>Broad Genomic Sampling Reveals a Smut Pathogenic Ancestry of the Fungal Clade Ustilaginomycotina.</title>
        <authorList>
            <person name="Kijpornyongpan T."/>
            <person name="Mondo S.J."/>
            <person name="Barry K."/>
            <person name="Sandor L."/>
            <person name="Lee J."/>
            <person name="Lipzen A."/>
            <person name="Pangilinan J."/>
            <person name="LaButti K."/>
            <person name="Hainaut M."/>
            <person name="Henrissat B."/>
            <person name="Grigoriev I.V."/>
            <person name="Spatafora J.W."/>
            <person name="Aime M.C."/>
        </authorList>
    </citation>
    <scope>NUCLEOTIDE SEQUENCE [LARGE SCALE GENOMIC DNA]</scope>
    <source>
        <strain evidence="2 3">MCA 5214</strain>
    </source>
</reference>
<feature type="compositionally biased region" description="Polar residues" evidence="1">
    <location>
        <begin position="124"/>
        <end position="133"/>
    </location>
</feature>
<feature type="compositionally biased region" description="Polar residues" evidence="1">
    <location>
        <begin position="383"/>
        <end position="397"/>
    </location>
</feature>
<evidence type="ECO:0000313" key="2">
    <source>
        <dbReference type="EMBL" id="PWN24386.1"/>
    </source>
</evidence>
<evidence type="ECO:0000313" key="3">
    <source>
        <dbReference type="Proteomes" id="UP000245884"/>
    </source>
</evidence>